<dbReference type="EMBL" id="ML122250">
    <property type="protein sequence ID" value="RPD66830.1"/>
    <property type="molecule type" value="Genomic_DNA"/>
</dbReference>
<evidence type="ECO:0000313" key="1">
    <source>
        <dbReference type="EMBL" id="RPD66830.1"/>
    </source>
</evidence>
<proteinExistence type="predicted"/>
<sequence length="78" mass="8922">MRPARLRRALQMLLPFNSAANQAYPISFCVPSVWRRVSGTCVPQRGFWRLLFRCRHPNPPTLVAPQPATQLAEQSNTF</sequence>
<gene>
    <name evidence="1" type="ORF">L227DRAFT_569045</name>
</gene>
<reference evidence="1" key="1">
    <citation type="journal article" date="2018" name="Genome Biol. Evol.">
        <title>Genomics and development of Lentinus tigrinus, a white-rot wood-decaying mushroom with dimorphic fruiting bodies.</title>
        <authorList>
            <person name="Wu B."/>
            <person name="Xu Z."/>
            <person name="Knudson A."/>
            <person name="Carlson A."/>
            <person name="Chen N."/>
            <person name="Kovaka S."/>
            <person name="LaButti K."/>
            <person name="Lipzen A."/>
            <person name="Pennachio C."/>
            <person name="Riley R."/>
            <person name="Schakwitz W."/>
            <person name="Umezawa K."/>
            <person name="Ohm R.A."/>
            <person name="Grigoriev I.V."/>
            <person name="Nagy L.G."/>
            <person name="Gibbons J."/>
            <person name="Hibbett D."/>
        </authorList>
    </citation>
    <scope>NUCLEOTIDE SEQUENCE [LARGE SCALE GENOMIC DNA]</scope>
    <source>
        <strain evidence="1">ALCF2SS1-6</strain>
    </source>
</reference>
<accession>A0A5C2ST40</accession>
<protein>
    <submittedName>
        <fullName evidence="1">Uncharacterized protein</fullName>
    </submittedName>
</protein>
<name>A0A5C2ST40_9APHY</name>
<evidence type="ECO:0000313" key="2">
    <source>
        <dbReference type="Proteomes" id="UP000313359"/>
    </source>
</evidence>
<dbReference type="Proteomes" id="UP000313359">
    <property type="component" value="Unassembled WGS sequence"/>
</dbReference>
<dbReference type="AlphaFoldDB" id="A0A5C2ST40"/>
<organism evidence="1 2">
    <name type="scientific">Lentinus tigrinus ALCF2SS1-6</name>
    <dbReference type="NCBI Taxonomy" id="1328759"/>
    <lineage>
        <taxon>Eukaryota</taxon>
        <taxon>Fungi</taxon>
        <taxon>Dikarya</taxon>
        <taxon>Basidiomycota</taxon>
        <taxon>Agaricomycotina</taxon>
        <taxon>Agaricomycetes</taxon>
        <taxon>Polyporales</taxon>
        <taxon>Polyporaceae</taxon>
        <taxon>Lentinus</taxon>
    </lineage>
</organism>
<keyword evidence="2" id="KW-1185">Reference proteome</keyword>